<proteinExistence type="predicted"/>
<evidence type="ECO:0000313" key="3">
    <source>
        <dbReference type="Proteomes" id="UP000219546"/>
    </source>
</evidence>
<dbReference type="EMBL" id="OAOP01000001">
    <property type="protein sequence ID" value="SNX67082.1"/>
    <property type="molecule type" value="Genomic_DNA"/>
</dbReference>
<dbReference type="RefSeq" id="WP_097156908.1">
    <property type="nucleotide sequence ID" value="NZ_JBEPMQ010000003.1"/>
</dbReference>
<feature type="domain" description="Glycosyltransferase 2-like" evidence="1">
    <location>
        <begin position="10"/>
        <end position="140"/>
    </location>
</feature>
<organism evidence="2 3">
    <name type="scientific">Bacillus oleivorans</name>
    <dbReference type="NCBI Taxonomy" id="1448271"/>
    <lineage>
        <taxon>Bacteria</taxon>
        <taxon>Bacillati</taxon>
        <taxon>Bacillota</taxon>
        <taxon>Bacilli</taxon>
        <taxon>Bacillales</taxon>
        <taxon>Bacillaceae</taxon>
        <taxon>Bacillus</taxon>
    </lineage>
</organism>
<name>A0A285CHK5_9BACI</name>
<dbReference type="GO" id="GO:0016740">
    <property type="term" value="F:transferase activity"/>
    <property type="evidence" value="ECO:0007669"/>
    <property type="project" value="UniProtKB-KW"/>
</dbReference>
<dbReference type="AlphaFoldDB" id="A0A285CHK5"/>
<sequence>MKIPIKLVLVVLCYRETEDIKKMLDSIRDKRKNISVILVNSYYDESTKESFQKIANEHNTDFINIENKGYGYGNNRGIEYANNHYEYEYLGICNPDIKFNRLPLEIFTEEFYDSIIAPRIITKTEREQNPYYYSHLKVVDWLKYIAFKRNYSFAYYAGVAINKVYRETRLVIEKITNRSKTKIYACHGSCFFIGYKAANKIGVPYNEEMFLFHEEEHLARIARNKNIPTVFIKDINIKHFEDGSSVDIKKNGSISKYMKQSYITFYNYWNKN</sequence>
<dbReference type="Proteomes" id="UP000219546">
    <property type="component" value="Unassembled WGS sequence"/>
</dbReference>
<accession>A0A285CHK5</accession>
<dbReference type="InterPro" id="IPR001173">
    <property type="entry name" value="Glyco_trans_2-like"/>
</dbReference>
<dbReference type="InterPro" id="IPR029044">
    <property type="entry name" value="Nucleotide-diphossugar_trans"/>
</dbReference>
<gene>
    <name evidence="2" type="ORF">SAMN05877753_101397</name>
</gene>
<evidence type="ECO:0000313" key="2">
    <source>
        <dbReference type="EMBL" id="SNX67082.1"/>
    </source>
</evidence>
<keyword evidence="2" id="KW-0808">Transferase</keyword>
<keyword evidence="3" id="KW-1185">Reference proteome</keyword>
<dbReference type="OrthoDB" id="9813495at2"/>
<dbReference type="Pfam" id="PF00535">
    <property type="entry name" value="Glycos_transf_2"/>
    <property type="match status" value="1"/>
</dbReference>
<evidence type="ECO:0000259" key="1">
    <source>
        <dbReference type="Pfam" id="PF00535"/>
    </source>
</evidence>
<dbReference type="SUPFAM" id="SSF53448">
    <property type="entry name" value="Nucleotide-diphospho-sugar transferases"/>
    <property type="match status" value="1"/>
</dbReference>
<protein>
    <submittedName>
        <fullName evidence="2">GT2 family glycosyltransferase</fullName>
    </submittedName>
</protein>
<reference evidence="2 3" key="1">
    <citation type="submission" date="2017-08" db="EMBL/GenBank/DDBJ databases">
        <authorList>
            <person name="de Groot N.N."/>
        </authorList>
    </citation>
    <scope>NUCLEOTIDE SEQUENCE [LARGE SCALE GENOMIC DNA]</scope>
    <source>
        <strain evidence="2 3">JC228</strain>
    </source>
</reference>
<dbReference type="Gene3D" id="3.90.550.10">
    <property type="entry name" value="Spore Coat Polysaccharide Biosynthesis Protein SpsA, Chain A"/>
    <property type="match status" value="1"/>
</dbReference>